<dbReference type="Proteomes" id="UP000184480">
    <property type="component" value="Unassembled WGS sequence"/>
</dbReference>
<dbReference type="STRING" id="1346286.SAMN05444362_10174"/>
<feature type="signal peptide" evidence="1">
    <location>
        <begin position="1"/>
        <end position="20"/>
    </location>
</feature>
<feature type="chain" id="PRO_5009907341" evidence="1">
    <location>
        <begin position="21"/>
        <end position="457"/>
    </location>
</feature>
<name>A0A1M4SIH0_9BACT</name>
<sequence>MKRINSLFVGLAFVALGATAQTDNTVTDYKRSSLYTIILDDHGLMDNTKAAIIKETFANTPLPEKFNDHNLSIRTFNPRNYKVTDAEVAAVTGGEEKKKKGGFGKAIGGFAKGVAGSATAGLVDTTDTKKLPAIFIKFFEDKKIGNQLVAKWYNMKGTYDSSTNSYFDMDLIKQRGLYNASEFDKMVADKSTRGIAMLADAGEELINNTFVIGIRFNYVSKEEMAKQLSQASSTVSSLLGGTAAALTNSAVQAGSAVAGKGYVIKATAFLYQLDWSEEVNTKFYTQYYNAADLTDFANSDDFKLKYVGTVTEWADIQSSMFSSKPESDLVERATVRAIDEVVAKLQKRYEEFRTKTPLLTTDPEVTAAIGLKEGLEGGDKFEVLEKNVDPETMITTYKRVATLKVDKNNIWDNRYAADEEQAENAASGQGAVQTIKATTFTGGNKKIYPGMLIRQID</sequence>
<evidence type="ECO:0000313" key="2">
    <source>
        <dbReference type="EMBL" id="SHE32064.1"/>
    </source>
</evidence>
<evidence type="ECO:0000256" key="1">
    <source>
        <dbReference type="SAM" id="SignalP"/>
    </source>
</evidence>
<reference evidence="3" key="1">
    <citation type="submission" date="2016-11" db="EMBL/GenBank/DDBJ databases">
        <authorList>
            <person name="Varghese N."/>
            <person name="Submissions S."/>
        </authorList>
    </citation>
    <scope>NUCLEOTIDE SEQUENCE [LARGE SCALE GENOMIC DNA]</scope>
    <source>
        <strain evidence="3">DSM 27370</strain>
    </source>
</reference>
<evidence type="ECO:0000313" key="3">
    <source>
        <dbReference type="Proteomes" id="UP000184480"/>
    </source>
</evidence>
<protein>
    <submittedName>
        <fullName evidence="2">Uncharacterized protein</fullName>
    </submittedName>
</protein>
<dbReference type="EMBL" id="FQUC01000001">
    <property type="protein sequence ID" value="SHE32064.1"/>
    <property type="molecule type" value="Genomic_DNA"/>
</dbReference>
<accession>A0A1M4SIH0</accession>
<keyword evidence="3" id="KW-1185">Reference proteome</keyword>
<keyword evidence="1" id="KW-0732">Signal</keyword>
<organism evidence="2 3">
    <name type="scientific">Dysgonomonas macrotermitis</name>
    <dbReference type="NCBI Taxonomy" id="1346286"/>
    <lineage>
        <taxon>Bacteria</taxon>
        <taxon>Pseudomonadati</taxon>
        <taxon>Bacteroidota</taxon>
        <taxon>Bacteroidia</taxon>
        <taxon>Bacteroidales</taxon>
        <taxon>Dysgonomonadaceae</taxon>
        <taxon>Dysgonomonas</taxon>
    </lineage>
</organism>
<dbReference type="RefSeq" id="WP_062175199.1">
    <property type="nucleotide sequence ID" value="NZ_BBXL01000001.1"/>
</dbReference>
<proteinExistence type="predicted"/>
<dbReference type="OrthoDB" id="1164716at2"/>
<gene>
    <name evidence="2" type="ORF">SAMN05444362_10174</name>
</gene>
<dbReference type="AlphaFoldDB" id="A0A1M4SIH0"/>